<evidence type="ECO:0000313" key="1">
    <source>
        <dbReference type="EMBL" id="KAK3767044.1"/>
    </source>
</evidence>
<sequence>MQVEAGRGGKVREGKSKCYDRLEGRKLPETMVPLGILGIHNAQVRNEARSDENHLGFITLVPGRTANFLPPRPEFAQPNKRLAG</sequence>
<protein>
    <submittedName>
        <fullName evidence="1">Uncharacterized protein</fullName>
    </submittedName>
</protein>
<keyword evidence="2" id="KW-1185">Reference proteome</keyword>
<gene>
    <name evidence="1" type="ORF">RRG08_054092</name>
</gene>
<proteinExistence type="predicted"/>
<accession>A0AAE0ZCS1</accession>
<dbReference type="Proteomes" id="UP001283361">
    <property type="component" value="Unassembled WGS sequence"/>
</dbReference>
<dbReference type="EMBL" id="JAWDGP010004172">
    <property type="protein sequence ID" value="KAK3767044.1"/>
    <property type="molecule type" value="Genomic_DNA"/>
</dbReference>
<organism evidence="1 2">
    <name type="scientific">Elysia crispata</name>
    <name type="common">lettuce slug</name>
    <dbReference type="NCBI Taxonomy" id="231223"/>
    <lineage>
        <taxon>Eukaryota</taxon>
        <taxon>Metazoa</taxon>
        <taxon>Spiralia</taxon>
        <taxon>Lophotrochozoa</taxon>
        <taxon>Mollusca</taxon>
        <taxon>Gastropoda</taxon>
        <taxon>Heterobranchia</taxon>
        <taxon>Euthyneura</taxon>
        <taxon>Panpulmonata</taxon>
        <taxon>Sacoglossa</taxon>
        <taxon>Placobranchoidea</taxon>
        <taxon>Plakobranchidae</taxon>
        <taxon>Elysia</taxon>
    </lineage>
</organism>
<comment type="caution">
    <text evidence="1">The sequence shown here is derived from an EMBL/GenBank/DDBJ whole genome shotgun (WGS) entry which is preliminary data.</text>
</comment>
<dbReference type="AlphaFoldDB" id="A0AAE0ZCS1"/>
<name>A0AAE0ZCS1_9GAST</name>
<evidence type="ECO:0000313" key="2">
    <source>
        <dbReference type="Proteomes" id="UP001283361"/>
    </source>
</evidence>
<reference evidence="1" key="1">
    <citation type="journal article" date="2023" name="G3 (Bethesda)">
        <title>A reference genome for the long-term kleptoplast-retaining sea slug Elysia crispata morphotype clarki.</title>
        <authorList>
            <person name="Eastman K.E."/>
            <person name="Pendleton A.L."/>
            <person name="Shaikh M.A."/>
            <person name="Suttiyut T."/>
            <person name="Ogas R."/>
            <person name="Tomko P."/>
            <person name="Gavelis G."/>
            <person name="Widhalm J.R."/>
            <person name="Wisecaver J.H."/>
        </authorList>
    </citation>
    <scope>NUCLEOTIDE SEQUENCE</scope>
    <source>
        <strain evidence="1">ECLA1</strain>
    </source>
</reference>